<proteinExistence type="predicted"/>
<dbReference type="EMBL" id="JAPUUL010000596">
    <property type="protein sequence ID" value="KAJ8130041.1"/>
    <property type="molecule type" value="Genomic_DNA"/>
</dbReference>
<sequence length="181" mass="19044">MGMVLYRVGDKTAHGALTQTLDRHAALSIGAFAGEDLVTCARNAGFDLPQSGIDHITTPDSATATSTGMSRTFTVSPFLAPDPEPTLSDTADLDAETAFEPFTAVRTELIVESSVTCHDAPSFTNPVVVQIANTSAPPPIKPSRPISPVVQVSIAVKKNRPVLISVVMGAVANLFTITLWI</sequence>
<dbReference type="Proteomes" id="UP001153332">
    <property type="component" value="Unassembled WGS sequence"/>
</dbReference>
<organism evidence="1 2">
    <name type="scientific">Lasiodiplodia mahajangana</name>
    <dbReference type="NCBI Taxonomy" id="1108764"/>
    <lineage>
        <taxon>Eukaryota</taxon>
        <taxon>Fungi</taxon>
        <taxon>Dikarya</taxon>
        <taxon>Ascomycota</taxon>
        <taxon>Pezizomycotina</taxon>
        <taxon>Dothideomycetes</taxon>
        <taxon>Dothideomycetes incertae sedis</taxon>
        <taxon>Botryosphaeriales</taxon>
        <taxon>Botryosphaeriaceae</taxon>
        <taxon>Lasiodiplodia</taxon>
    </lineage>
</organism>
<evidence type="ECO:0000313" key="1">
    <source>
        <dbReference type="EMBL" id="KAJ8130041.1"/>
    </source>
</evidence>
<comment type="caution">
    <text evidence="1">The sequence shown here is derived from an EMBL/GenBank/DDBJ whole genome shotgun (WGS) entry which is preliminary data.</text>
</comment>
<name>A0ACC2JRC8_9PEZI</name>
<protein>
    <submittedName>
        <fullName evidence="1">Uncharacterized protein</fullName>
    </submittedName>
</protein>
<keyword evidence="2" id="KW-1185">Reference proteome</keyword>
<accession>A0ACC2JRC8</accession>
<gene>
    <name evidence="1" type="ORF">O1611_g3586</name>
</gene>
<reference evidence="1" key="1">
    <citation type="submission" date="2022-12" db="EMBL/GenBank/DDBJ databases">
        <title>Genome Sequence of Lasiodiplodia mahajangana.</title>
        <authorList>
            <person name="Buettner E."/>
        </authorList>
    </citation>
    <scope>NUCLEOTIDE SEQUENCE</scope>
    <source>
        <strain evidence="1">VT137</strain>
    </source>
</reference>
<evidence type="ECO:0000313" key="2">
    <source>
        <dbReference type="Proteomes" id="UP001153332"/>
    </source>
</evidence>